<dbReference type="EMBL" id="JAEMUH010000002">
    <property type="protein sequence ID" value="MBJ7549407.1"/>
    <property type="molecule type" value="Genomic_DNA"/>
</dbReference>
<accession>A0ABS0Z6W8</accession>
<evidence type="ECO:0000256" key="1">
    <source>
        <dbReference type="SAM" id="MobiDB-lite"/>
    </source>
</evidence>
<dbReference type="Proteomes" id="UP000598488">
    <property type="component" value="Unassembled WGS sequence"/>
</dbReference>
<feature type="region of interest" description="Disordered" evidence="1">
    <location>
        <begin position="82"/>
        <end position="105"/>
    </location>
</feature>
<proteinExistence type="predicted"/>
<dbReference type="RefSeq" id="WP_199460521.1">
    <property type="nucleotide sequence ID" value="NZ_JAEMUH010000002.1"/>
</dbReference>
<comment type="caution">
    <text evidence="2">The sequence shown here is derived from an EMBL/GenBank/DDBJ whole genome shotgun (WGS) entry which is preliminary data.</text>
</comment>
<reference evidence="2 3" key="1">
    <citation type="submission" date="2020-12" db="EMBL/GenBank/DDBJ databases">
        <title>Comparative genome analysis of fungal antagonists Marinomonas ostreistagni 398 and M. spartinae 468.</title>
        <authorList>
            <person name="Fields J.L."/>
            <person name="Mavrodi O.V."/>
            <person name="Biber P.D."/>
            <person name="Indest K.J."/>
            <person name="Mavrodi D.V."/>
        </authorList>
    </citation>
    <scope>NUCLEOTIDE SEQUENCE [LARGE SCALE GENOMIC DNA]</scope>
    <source>
        <strain evidence="2 3">USM7</strain>
    </source>
</reference>
<evidence type="ECO:0000313" key="3">
    <source>
        <dbReference type="Proteomes" id="UP000598488"/>
    </source>
</evidence>
<organism evidence="2 3">
    <name type="scientific">Marinomonas ostreistagni</name>
    <dbReference type="NCBI Taxonomy" id="359209"/>
    <lineage>
        <taxon>Bacteria</taxon>
        <taxon>Pseudomonadati</taxon>
        <taxon>Pseudomonadota</taxon>
        <taxon>Gammaproteobacteria</taxon>
        <taxon>Oceanospirillales</taxon>
        <taxon>Oceanospirillaceae</taxon>
        <taxon>Marinomonas</taxon>
    </lineage>
</organism>
<evidence type="ECO:0000313" key="2">
    <source>
        <dbReference type="EMBL" id="MBJ7549407.1"/>
    </source>
</evidence>
<dbReference type="InterPro" id="IPR008554">
    <property type="entry name" value="Glutaredoxin-like"/>
</dbReference>
<sequence length="105" mass="12115">MSNFKLYGTLGCHLCEEAESWLKHFFPWASYMYVDIACDEKLVESFGLRIPVLSNGIDDVNWPFDIQQVHRLFLEQAAIEPQKTTTLSSEAPLPSRRVLLPRTEK</sequence>
<gene>
    <name evidence="2" type="ORF">JHD44_01830</name>
</gene>
<dbReference type="Gene3D" id="3.40.30.10">
    <property type="entry name" value="Glutaredoxin"/>
    <property type="match status" value="1"/>
</dbReference>
<protein>
    <submittedName>
        <fullName evidence="2">Glutaredoxin family protein</fullName>
    </submittedName>
</protein>
<keyword evidence="3" id="KW-1185">Reference proteome</keyword>
<dbReference type="Pfam" id="PF05768">
    <property type="entry name" value="Glrx-like"/>
    <property type="match status" value="1"/>
</dbReference>
<name>A0ABS0Z6W8_9GAMM</name>
<dbReference type="SUPFAM" id="SSF52833">
    <property type="entry name" value="Thioredoxin-like"/>
    <property type="match status" value="1"/>
</dbReference>
<dbReference type="InterPro" id="IPR036249">
    <property type="entry name" value="Thioredoxin-like_sf"/>
</dbReference>